<feature type="binding site" evidence="14">
    <location>
        <position position="54"/>
    </location>
    <ligand>
        <name>Fe cation</name>
        <dbReference type="ChEBI" id="CHEBI:24875"/>
    </ligand>
</feature>
<evidence type="ECO:0000256" key="10">
    <source>
        <dbReference type="ARBA" id="ARBA00023239"/>
    </source>
</evidence>
<keyword evidence="9 14" id="KW-0408">Iron</keyword>
<evidence type="ECO:0000256" key="2">
    <source>
        <dbReference type="ARBA" id="ARBA00007311"/>
    </source>
</evidence>
<evidence type="ECO:0000256" key="5">
    <source>
        <dbReference type="ARBA" id="ARBA00015130"/>
    </source>
</evidence>
<keyword evidence="8 14" id="KW-0071">Autoinducer synthesis</keyword>
<comment type="function">
    <text evidence="11 14">Involved in the synthesis of autoinducer 2 (AI-2) which is secreted by bacteria and is used to communicate both the cell density and the metabolic potential of the environment. The regulation of gene expression in response to changes in cell density is called quorum sensing. Catalyzes the transformation of S-ribosylhomocysteine (RHC) to homocysteine (HC) and 4,5-dihydroxy-2,3-pentadione (DPD).</text>
</comment>
<dbReference type="EC" id="4.4.1.21" evidence="4 14"/>
<dbReference type="PIRSF" id="PIRSF006160">
    <property type="entry name" value="AI2"/>
    <property type="match status" value="1"/>
</dbReference>
<accession>A0A0X8FLK2</accession>
<evidence type="ECO:0000256" key="11">
    <source>
        <dbReference type="ARBA" id="ARBA00024654"/>
    </source>
</evidence>
<evidence type="ECO:0000256" key="13">
    <source>
        <dbReference type="ARBA" id="ARBA00031777"/>
    </source>
</evidence>
<keyword evidence="16" id="KW-1185">Reference proteome</keyword>
<dbReference type="PANTHER" id="PTHR35799">
    <property type="entry name" value="S-RIBOSYLHOMOCYSTEINE LYASE"/>
    <property type="match status" value="1"/>
</dbReference>
<dbReference type="NCBIfam" id="NF002606">
    <property type="entry name" value="PRK02260.2-4"/>
    <property type="match status" value="1"/>
</dbReference>
<dbReference type="PRINTS" id="PR01487">
    <property type="entry name" value="LUXSPROTEIN"/>
</dbReference>
<protein>
    <recommendedName>
        <fullName evidence="5 14">S-ribosylhomocysteine lyase</fullName>
        <ecNumber evidence="4 14">4.4.1.21</ecNumber>
    </recommendedName>
    <alternativeName>
        <fullName evidence="12 14">AI-2 synthesis protein</fullName>
    </alternativeName>
    <alternativeName>
        <fullName evidence="13 14">Autoinducer-2 production protein LuxS</fullName>
    </alternativeName>
</protein>
<dbReference type="InterPro" id="IPR037005">
    <property type="entry name" value="LuxS_sf"/>
</dbReference>
<evidence type="ECO:0000256" key="6">
    <source>
        <dbReference type="ARBA" id="ARBA00022654"/>
    </source>
</evidence>
<dbReference type="Gene3D" id="3.30.1360.80">
    <property type="entry name" value="S-ribosylhomocysteinase (LuxS)"/>
    <property type="match status" value="1"/>
</dbReference>
<evidence type="ECO:0000256" key="1">
    <source>
        <dbReference type="ARBA" id="ARBA00000297"/>
    </source>
</evidence>
<comment type="subunit">
    <text evidence="3 14">Homodimer.</text>
</comment>
<dbReference type="Pfam" id="PF02664">
    <property type="entry name" value="LuxS"/>
    <property type="match status" value="1"/>
</dbReference>
<dbReference type="HAMAP" id="MF_00091">
    <property type="entry name" value="LuxS"/>
    <property type="match status" value="1"/>
</dbReference>
<dbReference type="InterPro" id="IPR003815">
    <property type="entry name" value="S-ribosylhomocysteinase"/>
</dbReference>
<reference evidence="16" key="2">
    <citation type="submission" date="2016-01" db="EMBL/GenBank/DDBJ databases">
        <title>Six Aerococcus type strain genome sequencing and assembly using PacBio and Illumina Hiseq.</title>
        <authorList>
            <person name="Carkaci D."/>
            <person name="Dargis R."/>
            <person name="Nielsen X.C."/>
            <person name="Skovgaard O."/>
            <person name="Fuursted K."/>
            <person name="Christensen J.J."/>
        </authorList>
    </citation>
    <scope>NUCLEOTIDE SEQUENCE [LARGE SCALE GENOMIC DNA]</scope>
    <source>
        <strain evidence="16">CCUG42038B</strain>
    </source>
</reference>
<dbReference type="Proteomes" id="UP000062260">
    <property type="component" value="Chromosome"/>
</dbReference>
<dbReference type="GO" id="GO:0009372">
    <property type="term" value="P:quorum sensing"/>
    <property type="evidence" value="ECO:0007669"/>
    <property type="project" value="UniProtKB-UniRule"/>
</dbReference>
<feature type="binding site" evidence="14">
    <location>
        <position position="123"/>
    </location>
    <ligand>
        <name>Fe cation</name>
        <dbReference type="ChEBI" id="CHEBI:24875"/>
    </ligand>
</feature>
<proteinExistence type="inferred from homology"/>
<dbReference type="PANTHER" id="PTHR35799:SF1">
    <property type="entry name" value="S-RIBOSYLHOMOCYSTEINE LYASE"/>
    <property type="match status" value="1"/>
</dbReference>
<dbReference type="STRING" id="128944.AWM75_05390"/>
<reference evidence="15 16" key="1">
    <citation type="journal article" date="2016" name="Genome Announc.">
        <title>Complete Genome Sequences of Aerococcus christensenii CCUG 28831T, Aerococcus sanguinicola CCUG 43001T, Aerococcus urinae CCUG 36881T, Aerococcus urinaeequi CCUG 28094T, Aerococcus urinaehominis CCUG 42038 BT, and Aerococcus viridans CCUG 4311T.</title>
        <authorList>
            <person name="Carkaci D."/>
            <person name="Dargis R."/>
            <person name="Nielsen X.C."/>
            <person name="Skovgaard O."/>
            <person name="Fuursted K."/>
            <person name="Christensen J.J."/>
        </authorList>
    </citation>
    <scope>NUCLEOTIDE SEQUENCE [LARGE SCALE GENOMIC DNA]</scope>
    <source>
        <strain evidence="15 16">CCUG42038B</strain>
    </source>
</reference>
<feature type="binding site" evidence="14">
    <location>
        <position position="58"/>
    </location>
    <ligand>
        <name>Fe cation</name>
        <dbReference type="ChEBI" id="CHEBI:24875"/>
    </ligand>
</feature>
<gene>
    <name evidence="14" type="primary">luxS</name>
    <name evidence="15" type="ORF">AWM75_05390</name>
</gene>
<dbReference type="KEGG" id="auh:AWM75_05390"/>
<keyword evidence="6 14" id="KW-0673">Quorum sensing</keyword>
<name>A0A0X8FLK2_9LACT</name>
<dbReference type="RefSeq" id="WP_067979247.1">
    <property type="nucleotide sequence ID" value="NZ_CP014163.1"/>
</dbReference>
<evidence type="ECO:0000256" key="9">
    <source>
        <dbReference type="ARBA" id="ARBA00023004"/>
    </source>
</evidence>
<organism evidence="15 16">
    <name type="scientific">Aerococcus urinaehominis</name>
    <dbReference type="NCBI Taxonomy" id="128944"/>
    <lineage>
        <taxon>Bacteria</taxon>
        <taxon>Bacillati</taxon>
        <taxon>Bacillota</taxon>
        <taxon>Bacilli</taxon>
        <taxon>Lactobacillales</taxon>
        <taxon>Aerococcaceae</taxon>
        <taxon>Aerococcus</taxon>
    </lineage>
</organism>
<comment type="cofactor">
    <cofactor evidence="14">
        <name>Fe cation</name>
        <dbReference type="ChEBI" id="CHEBI:24875"/>
    </cofactor>
    <text evidence="14">Binds 1 Fe cation per subunit.</text>
</comment>
<dbReference type="InterPro" id="IPR011249">
    <property type="entry name" value="Metalloenz_LuxS/M16"/>
</dbReference>
<evidence type="ECO:0000256" key="8">
    <source>
        <dbReference type="ARBA" id="ARBA00022929"/>
    </source>
</evidence>
<dbReference type="AlphaFoldDB" id="A0A0X8FLK2"/>
<evidence type="ECO:0000256" key="14">
    <source>
        <dbReference type="HAMAP-Rule" id="MF_00091"/>
    </source>
</evidence>
<dbReference type="GO" id="GO:0043768">
    <property type="term" value="F:S-ribosylhomocysteine lyase activity"/>
    <property type="evidence" value="ECO:0007669"/>
    <property type="project" value="UniProtKB-UniRule"/>
</dbReference>
<evidence type="ECO:0000256" key="12">
    <source>
        <dbReference type="ARBA" id="ARBA00030600"/>
    </source>
</evidence>
<dbReference type="EMBL" id="CP014163">
    <property type="protein sequence ID" value="AMB99462.1"/>
    <property type="molecule type" value="Genomic_DNA"/>
</dbReference>
<dbReference type="SUPFAM" id="SSF63411">
    <property type="entry name" value="LuxS/MPP-like metallohydrolase"/>
    <property type="match status" value="1"/>
</dbReference>
<sequence>MAKVESFSLDHDAVQAPYVRLAGREFGDKGDQISKFDLRFLQPNQAELPTGAMHTLEHLLAAYMRDYLDHIIDISPMGCRTGYYMVVWGAPTNEEVAKALKSALEDVVKSTWEDVQGTERKQCGNYRDHSLVGAHEYAKQVLADGISTDAFERQVV</sequence>
<evidence type="ECO:0000313" key="16">
    <source>
        <dbReference type="Proteomes" id="UP000062260"/>
    </source>
</evidence>
<keyword evidence="10 14" id="KW-0456">Lyase</keyword>
<dbReference type="GO" id="GO:0005506">
    <property type="term" value="F:iron ion binding"/>
    <property type="evidence" value="ECO:0007669"/>
    <property type="project" value="InterPro"/>
</dbReference>
<evidence type="ECO:0000256" key="7">
    <source>
        <dbReference type="ARBA" id="ARBA00022723"/>
    </source>
</evidence>
<comment type="similarity">
    <text evidence="2 14">Belongs to the LuxS family.</text>
</comment>
<comment type="catalytic activity">
    <reaction evidence="1 14">
        <text>S-(5-deoxy-D-ribos-5-yl)-L-homocysteine = (S)-4,5-dihydroxypentane-2,3-dione + L-homocysteine</text>
        <dbReference type="Rhea" id="RHEA:17753"/>
        <dbReference type="ChEBI" id="CHEBI:29484"/>
        <dbReference type="ChEBI" id="CHEBI:58195"/>
        <dbReference type="ChEBI" id="CHEBI:58199"/>
        <dbReference type="EC" id="4.4.1.21"/>
    </reaction>
</comment>
<dbReference type="OrthoDB" id="9788129at2"/>
<evidence type="ECO:0000256" key="4">
    <source>
        <dbReference type="ARBA" id="ARBA00012240"/>
    </source>
</evidence>
<evidence type="ECO:0000256" key="3">
    <source>
        <dbReference type="ARBA" id="ARBA00011738"/>
    </source>
</evidence>
<evidence type="ECO:0000313" key="15">
    <source>
        <dbReference type="EMBL" id="AMB99462.1"/>
    </source>
</evidence>
<keyword evidence="7 14" id="KW-0479">Metal-binding</keyword>